<keyword evidence="3" id="KW-1185">Reference proteome</keyword>
<dbReference type="EC" id="2.7.6.5" evidence="2"/>
<dbReference type="GO" id="GO:0016301">
    <property type="term" value="F:kinase activity"/>
    <property type="evidence" value="ECO:0007669"/>
    <property type="project" value="UniProtKB-KW"/>
</dbReference>
<name>A0A132MS43_9ACTN</name>
<feature type="compositionally biased region" description="Basic residues" evidence="1">
    <location>
        <begin position="36"/>
        <end position="57"/>
    </location>
</feature>
<proteinExistence type="predicted"/>
<keyword evidence="2" id="KW-0418">Kinase</keyword>
<keyword evidence="2" id="KW-0808">Transferase</keyword>
<dbReference type="AlphaFoldDB" id="A0A132MS43"/>
<gene>
    <name evidence="2" type="ORF">LI90_1686</name>
</gene>
<accession>A0A132MS43</accession>
<reference evidence="3" key="1">
    <citation type="submission" date="2015-04" db="EMBL/GenBank/DDBJ databases">
        <title>Physiological reanalysis, assessment of diazotrophy, and genome sequences of multiple isolates of Streptomyces thermoautotrophicus.</title>
        <authorList>
            <person name="MacKellar D.C."/>
            <person name="Lieber L."/>
            <person name="Norman J."/>
            <person name="Bolger A."/>
            <person name="Tobin C."/>
            <person name="Murray J.W."/>
            <person name="Chang R."/>
            <person name="Ford T."/>
            <person name="Nguyen P.Q."/>
            <person name="Woodward J."/>
            <person name="Permingeat H."/>
            <person name="Joshi N.S."/>
            <person name="Silver P.A."/>
            <person name="Usadel B."/>
            <person name="Rutherford A.W."/>
            <person name="Friesen M."/>
            <person name="Prell J."/>
        </authorList>
    </citation>
    <scope>NUCLEOTIDE SEQUENCE [LARGE SCALE GENOMIC DNA]</scope>
    <source>
        <strain evidence="3">H1</strain>
    </source>
</reference>
<evidence type="ECO:0000256" key="1">
    <source>
        <dbReference type="SAM" id="MobiDB-lite"/>
    </source>
</evidence>
<dbReference type="EMBL" id="LAXD01000001">
    <property type="protein sequence ID" value="KWX00663.1"/>
    <property type="molecule type" value="Genomic_DNA"/>
</dbReference>
<protein>
    <submittedName>
        <fullName evidence="2">GTP pyrophosphokinase</fullName>
        <ecNumber evidence="2">2.7.6.5</ecNumber>
    </submittedName>
</protein>
<feature type="region of interest" description="Disordered" evidence="1">
    <location>
        <begin position="1"/>
        <end position="57"/>
    </location>
</feature>
<dbReference type="Proteomes" id="UP000070188">
    <property type="component" value="Unassembled WGS sequence"/>
</dbReference>
<dbReference type="GO" id="GO:0008728">
    <property type="term" value="F:GTP diphosphokinase activity"/>
    <property type="evidence" value="ECO:0007669"/>
    <property type="project" value="UniProtKB-EC"/>
</dbReference>
<feature type="compositionally biased region" description="Basic residues" evidence="1">
    <location>
        <begin position="19"/>
        <end position="28"/>
    </location>
</feature>
<evidence type="ECO:0000313" key="2">
    <source>
        <dbReference type="EMBL" id="KWX00663.1"/>
    </source>
</evidence>
<sequence>MVGPLDSEAGQPGTDPAGRRRGGGRGPRRGGELRLRRLRGRRALRSRRPTARRGSIR</sequence>
<comment type="caution">
    <text evidence="2">The sequence shown here is derived from an EMBL/GenBank/DDBJ whole genome shotgun (WGS) entry which is preliminary data.</text>
</comment>
<organism evidence="2 3">
    <name type="scientific">Carbonactinospora thermoautotrophica</name>
    <dbReference type="NCBI Taxonomy" id="1469144"/>
    <lineage>
        <taxon>Bacteria</taxon>
        <taxon>Bacillati</taxon>
        <taxon>Actinomycetota</taxon>
        <taxon>Actinomycetes</taxon>
        <taxon>Kitasatosporales</taxon>
        <taxon>Carbonactinosporaceae</taxon>
        <taxon>Carbonactinospora</taxon>
    </lineage>
</organism>
<evidence type="ECO:0000313" key="3">
    <source>
        <dbReference type="Proteomes" id="UP000070188"/>
    </source>
</evidence>